<feature type="region of interest" description="Disordered" evidence="1">
    <location>
        <begin position="315"/>
        <end position="335"/>
    </location>
</feature>
<dbReference type="Proteomes" id="UP001147760">
    <property type="component" value="Unassembled WGS sequence"/>
</dbReference>
<evidence type="ECO:0000256" key="1">
    <source>
        <dbReference type="SAM" id="MobiDB-lite"/>
    </source>
</evidence>
<feature type="compositionally biased region" description="Basic and acidic residues" evidence="1">
    <location>
        <begin position="316"/>
        <end position="335"/>
    </location>
</feature>
<sequence length="425" mass="48037">MGQKTNGDYAREYTKLMGRNPEGIYLYKPAPYRACHPGSVGFFDNEGNWNEITDLEQPHHIEKAGFKPLGRTLSREDTREYKWDSRSSDGESELSLEGKTELSGVLTSAPIDVGANAKNKTGKSNKANLVTGSVVKHERLQAPFKSSVKDWIKENAKDLVQGDYSEDIKEHGVWVVRATYVTQECAITMDSARSQEFGLGGEVGATGIGKLGAGGSSLAKFKGAGWSTYTASESDRGLVISFSGLHFKLRPFASWRAVPLHQVEISATMSLEVANQEVKKPILDDNGNVTGYETFRAKGRDEDGNPILEKIDEEEERKAAIEKQKEAEEEEKRRLDEEFKTADNFVVDDEPVGMSEQDLEEEREAEEREKEVEKQERKERMEKAQKRLDEISKISDETKRQEEMEQWKKEILQTTHTTTTTERWR</sequence>
<proteinExistence type="predicted"/>
<comment type="caution">
    <text evidence="2">The sequence shown here is derived from an EMBL/GenBank/DDBJ whole genome shotgun (WGS) entry which is preliminary data.</text>
</comment>
<feature type="compositionally biased region" description="Acidic residues" evidence="1">
    <location>
        <begin position="347"/>
        <end position="364"/>
    </location>
</feature>
<protein>
    <submittedName>
        <fullName evidence="2">Uncharacterized protein</fullName>
    </submittedName>
</protein>
<dbReference type="AlphaFoldDB" id="A0A9W9XAV7"/>
<organism evidence="2 3">
    <name type="scientific">Penicillium desertorum</name>
    <dbReference type="NCBI Taxonomy" id="1303715"/>
    <lineage>
        <taxon>Eukaryota</taxon>
        <taxon>Fungi</taxon>
        <taxon>Dikarya</taxon>
        <taxon>Ascomycota</taxon>
        <taxon>Pezizomycotina</taxon>
        <taxon>Eurotiomycetes</taxon>
        <taxon>Eurotiomycetidae</taxon>
        <taxon>Eurotiales</taxon>
        <taxon>Aspergillaceae</taxon>
        <taxon>Penicillium</taxon>
    </lineage>
</organism>
<feature type="region of interest" description="Disordered" evidence="1">
    <location>
        <begin position="77"/>
        <end position="97"/>
    </location>
</feature>
<feature type="region of interest" description="Disordered" evidence="1">
    <location>
        <begin position="347"/>
        <end position="400"/>
    </location>
</feature>
<evidence type="ECO:0000313" key="3">
    <source>
        <dbReference type="Proteomes" id="UP001147760"/>
    </source>
</evidence>
<feature type="compositionally biased region" description="Basic and acidic residues" evidence="1">
    <location>
        <begin position="365"/>
        <end position="400"/>
    </location>
</feature>
<dbReference type="EMBL" id="JAPWDO010000001">
    <property type="protein sequence ID" value="KAJ5487628.1"/>
    <property type="molecule type" value="Genomic_DNA"/>
</dbReference>
<gene>
    <name evidence="2" type="ORF">N7530_001928</name>
</gene>
<name>A0A9W9XAV7_9EURO</name>
<feature type="compositionally biased region" description="Basic and acidic residues" evidence="1">
    <location>
        <begin position="77"/>
        <end position="89"/>
    </location>
</feature>
<keyword evidence="3" id="KW-1185">Reference proteome</keyword>
<dbReference type="OrthoDB" id="2883672at2759"/>
<evidence type="ECO:0000313" key="2">
    <source>
        <dbReference type="EMBL" id="KAJ5487628.1"/>
    </source>
</evidence>
<reference evidence="2" key="2">
    <citation type="journal article" date="2023" name="IMA Fungus">
        <title>Comparative genomic study of the Penicillium genus elucidates a diverse pangenome and 15 lateral gene transfer events.</title>
        <authorList>
            <person name="Petersen C."/>
            <person name="Sorensen T."/>
            <person name="Nielsen M.R."/>
            <person name="Sondergaard T.E."/>
            <person name="Sorensen J.L."/>
            <person name="Fitzpatrick D.A."/>
            <person name="Frisvad J.C."/>
            <person name="Nielsen K.L."/>
        </authorList>
    </citation>
    <scope>NUCLEOTIDE SEQUENCE</scope>
    <source>
        <strain evidence="2">IBT 17660</strain>
    </source>
</reference>
<reference evidence="2" key="1">
    <citation type="submission" date="2022-12" db="EMBL/GenBank/DDBJ databases">
        <authorList>
            <person name="Petersen C."/>
        </authorList>
    </citation>
    <scope>NUCLEOTIDE SEQUENCE</scope>
    <source>
        <strain evidence="2">IBT 17660</strain>
    </source>
</reference>
<accession>A0A9W9XAV7</accession>